<dbReference type="GO" id="GO:0005789">
    <property type="term" value="C:endoplasmic reticulum membrane"/>
    <property type="evidence" value="ECO:0007669"/>
    <property type="project" value="UniProtKB-SubCell"/>
</dbReference>
<dbReference type="OrthoDB" id="66881at2759"/>
<comment type="catalytic activity">
    <reaction evidence="20">
        <text>hypotaurine + NADH + O2 + H(+) = taurine + NAD(+) + H2O</text>
        <dbReference type="Rhea" id="RHEA:74111"/>
        <dbReference type="ChEBI" id="CHEBI:15377"/>
        <dbReference type="ChEBI" id="CHEBI:15378"/>
        <dbReference type="ChEBI" id="CHEBI:15379"/>
        <dbReference type="ChEBI" id="CHEBI:57540"/>
        <dbReference type="ChEBI" id="CHEBI:57853"/>
        <dbReference type="ChEBI" id="CHEBI:57945"/>
        <dbReference type="ChEBI" id="CHEBI:507393"/>
        <dbReference type="EC" id="1.14.13.8"/>
    </reaction>
    <physiologicalReaction direction="left-to-right" evidence="20">
        <dbReference type="Rhea" id="RHEA:74112"/>
    </physiologicalReaction>
</comment>
<comment type="function">
    <text evidence="18">Acts as a Baeyer-Villiger monooxygenase on a broad range of substrates. Catalyzes the insertion of an oxygen atom into a carbon-carbon bond adjacent to a carbonyl, which converts ketones to esters. Active on diverse carbonyl compounds, whereas soft nucleophiles are mostly non- or poorly reactive. In contrast with other forms of FMO it is non- or poorly active on 'classical' substrates such as drugs, pesticides, and dietary components containing soft nucleophilic heteroatoms. Able to oxidize drug molecules bearing a carbonyl group on an aliphatic chain, such as nabumetone and pentoxifylline. Also, in the absence of substrates, shows slow but yet significant NADPH oxidase activity. Acts as a positive modulator of cholesterol biosynthesis as well as glucose homeostasis, promoting metabolic aging via pleiotropic effects.</text>
</comment>
<dbReference type="InterPro" id="IPR050346">
    <property type="entry name" value="FMO-like"/>
</dbReference>
<dbReference type="GO" id="GO:0016174">
    <property type="term" value="F:NAD(P)H oxidase H2O2-forming activity"/>
    <property type="evidence" value="ECO:0007669"/>
    <property type="project" value="UniProtKB-EC"/>
</dbReference>
<comment type="catalytic activity">
    <reaction evidence="31">
        <text>N,N-dimethylaniline + NADPH + O2 + H(+) = N,N-dimethylaniline N-oxide + NADP(+) + H2O</text>
        <dbReference type="Rhea" id="RHEA:24468"/>
        <dbReference type="ChEBI" id="CHEBI:15377"/>
        <dbReference type="ChEBI" id="CHEBI:15378"/>
        <dbReference type="ChEBI" id="CHEBI:15379"/>
        <dbReference type="ChEBI" id="CHEBI:16269"/>
        <dbReference type="ChEBI" id="CHEBI:17735"/>
        <dbReference type="ChEBI" id="CHEBI:57783"/>
        <dbReference type="ChEBI" id="CHEBI:58349"/>
        <dbReference type="EC" id="1.14.13.8"/>
    </reaction>
    <physiologicalReaction direction="left-to-right" evidence="31">
        <dbReference type="Rhea" id="RHEA:24469"/>
    </physiologicalReaction>
</comment>
<evidence type="ECO:0000256" key="32">
    <source>
        <dbReference type="ARBA" id="ARBA00049475"/>
    </source>
</evidence>
<evidence type="ECO:0000256" key="14">
    <source>
        <dbReference type="ARBA" id="ARBA00023002"/>
    </source>
</evidence>
<dbReference type="FunFam" id="3.50.50.60:FF:000159">
    <property type="entry name" value="Dimethylaniline monooxygenase [N-oxide-forming]"/>
    <property type="match status" value="1"/>
</dbReference>
<comment type="catalytic activity">
    <reaction evidence="29">
        <text>(2E)-geranial + NADPH + O2 + H(+) = (1E)-2,6-dimethylhepta-1,5-dien-1-yl formate + NADP(+) + H2O</text>
        <dbReference type="Rhea" id="RHEA:54860"/>
        <dbReference type="ChEBI" id="CHEBI:15377"/>
        <dbReference type="ChEBI" id="CHEBI:15378"/>
        <dbReference type="ChEBI" id="CHEBI:15379"/>
        <dbReference type="ChEBI" id="CHEBI:16980"/>
        <dbReference type="ChEBI" id="CHEBI:57783"/>
        <dbReference type="ChEBI" id="CHEBI:58349"/>
        <dbReference type="ChEBI" id="CHEBI:138375"/>
    </reaction>
    <physiologicalReaction direction="left-to-right" evidence="29">
        <dbReference type="Rhea" id="RHEA:54861"/>
    </physiologicalReaction>
</comment>
<keyword evidence="8 35" id="KW-0812">Transmembrane</keyword>
<reference evidence="36 37" key="1">
    <citation type="submission" date="2018-04" db="EMBL/GenBank/DDBJ databases">
        <title>The genome of golden apple snail Pomacea canaliculata provides insight into stress tolerance and invasive adaptation.</title>
        <authorList>
            <person name="Liu C."/>
            <person name="Liu B."/>
            <person name="Ren Y."/>
            <person name="Zhang Y."/>
            <person name="Wang H."/>
            <person name="Li S."/>
            <person name="Jiang F."/>
            <person name="Yin L."/>
            <person name="Zhang G."/>
            <person name="Qian W."/>
            <person name="Fan W."/>
        </authorList>
    </citation>
    <scope>NUCLEOTIDE SEQUENCE [LARGE SCALE GENOMIC DNA]</scope>
    <source>
        <strain evidence="36">SZHN2017</strain>
        <tissue evidence="36">Muscle</tissue>
    </source>
</reference>
<evidence type="ECO:0000256" key="29">
    <source>
        <dbReference type="ARBA" id="ARBA00048989"/>
    </source>
</evidence>
<evidence type="ECO:0000256" key="26">
    <source>
        <dbReference type="ARBA" id="ARBA00048041"/>
    </source>
</evidence>
<evidence type="ECO:0000256" key="21">
    <source>
        <dbReference type="ARBA" id="ARBA00047426"/>
    </source>
</evidence>
<evidence type="ECO:0000256" key="18">
    <source>
        <dbReference type="ARBA" id="ARBA00045722"/>
    </source>
</evidence>
<keyword evidence="17 33" id="KW-0472">Membrane</keyword>
<dbReference type="EMBL" id="PZQS01000011">
    <property type="protein sequence ID" value="PVD22361.1"/>
    <property type="molecule type" value="Genomic_DNA"/>
</dbReference>
<dbReference type="GO" id="GO:0004499">
    <property type="term" value="F:N,N-dimethylaniline monooxygenase activity"/>
    <property type="evidence" value="ECO:0007669"/>
    <property type="project" value="UniProtKB-UniRule"/>
</dbReference>
<evidence type="ECO:0000256" key="5">
    <source>
        <dbReference type="ARBA" id="ARBA00022481"/>
    </source>
</evidence>
<comment type="similarity">
    <text evidence="4 33 34">Belongs to the FMO family.</text>
</comment>
<evidence type="ECO:0000256" key="22">
    <source>
        <dbReference type="ARBA" id="ARBA00047574"/>
    </source>
</evidence>
<evidence type="ECO:0000256" key="20">
    <source>
        <dbReference type="ARBA" id="ARBA00047338"/>
    </source>
</evidence>
<comment type="catalytic activity">
    <reaction evidence="26">
        <text>hypotaurine + NADPH + O2 + H(+) = taurine + NADP(+) + H2O</text>
        <dbReference type="Rhea" id="RHEA:69819"/>
        <dbReference type="ChEBI" id="CHEBI:15377"/>
        <dbReference type="ChEBI" id="CHEBI:15378"/>
        <dbReference type="ChEBI" id="CHEBI:15379"/>
        <dbReference type="ChEBI" id="CHEBI:57783"/>
        <dbReference type="ChEBI" id="CHEBI:57853"/>
        <dbReference type="ChEBI" id="CHEBI:58349"/>
        <dbReference type="ChEBI" id="CHEBI:507393"/>
        <dbReference type="EC" id="1.14.13.8"/>
    </reaction>
    <physiologicalReaction direction="left-to-right" evidence="26">
        <dbReference type="Rhea" id="RHEA:69820"/>
    </physiologicalReaction>
</comment>
<keyword evidence="7 33" id="KW-0285">Flavoprotein</keyword>
<dbReference type="EC" id="1.-.-.-" evidence="34"/>
<dbReference type="OMA" id="WHYDPIP"/>
<keyword evidence="10 33" id="KW-0274">FAD</keyword>
<keyword evidence="13 35" id="KW-1133">Transmembrane helix</keyword>
<proteinExistence type="inferred from homology"/>
<evidence type="ECO:0000256" key="23">
    <source>
        <dbReference type="ARBA" id="ARBA00047855"/>
    </source>
</evidence>
<evidence type="ECO:0000256" key="31">
    <source>
        <dbReference type="ARBA" id="ARBA00049443"/>
    </source>
</evidence>
<evidence type="ECO:0000256" key="30">
    <source>
        <dbReference type="ARBA" id="ARBA00048990"/>
    </source>
</evidence>
<gene>
    <name evidence="36" type="ORF">C0Q70_18171</name>
</gene>
<keyword evidence="16" id="KW-0443">Lipid metabolism</keyword>
<dbReference type="InterPro" id="IPR000960">
    <property type="entry name" value="Flavin_mOase"/>
</dbReference>
<sequence>MAKRIAVIGGGCSGLTATKCCLDEGLEPVCFERTDEIGGLWKYTMHVKDGQACVMRSTVINTSKEMMCFSDYPIPKHYPNFMHNSHVWQYFKDYAKHFGLTDYVQYNKEVVMVKRAEDFSKTGRWNIELIDHKNGETWSESFDAVLVCTGHHAEKNEPSFPGLSDFKGKVLHSHDYREPWEFVGKRILIIGIGNSGGDMAVELSRVGQVFLSTRRGTWILSRISNGGMPVDIAYIRRFIFKFVHFLPRSVLNNLAASTLNKRIDHAMFGLKADFPPLAQHPMVNDDLANRIVCGSVKIKTDVKQFTSNGVEFVDGTFEDNIDVVILATGYIFGFPFIEKDVVDVKENRLPFFKYMFPPDLEHKTLATIGCIQPLGAIMPIAELQCRLATRVFKGDVTLPSRAQMWEDIRAKEAHMAKQYVKSQRHTIQVEYIPFMDELAELVGCKPDIVEIFKKDPKLAMHVFFGPCTPYQFRLTGSGRWEGARDAIMTTMDRVRFPLATRCNPQESKGALVPHLLKLLIIIAAVILLRFLFA</sequence>
<dbReference type="GO" id="GO:0006629">
    <property type="term" value="P:lipid metabolic process"/>
    <property type="evidence" value="ECO:0007669"/>
    <property type="project" value="UniProtKB-KW"/>
</dbReference>
<evidence type="ECO:0000256" key="13">
    <source>
        <dbReference type="ARBA" id="ARBA00022989"/>
    </source>
</evidence>
<evidence type="ECO:0000256" key="27">
    <source>
        <dbReference type="ARBA" id="ARBA00048088"/>
    </source>
</evidence>
<dbReference type="Gene3D" id="3.50.50.60">
    <property type="entry name" value="FAD/NAD(P)-binding domain"/>
    <property type="match status" value="2"/>
</dbReference>
<evidence type="ECO:0000256" key="3">
    <source>
        <dbReference type="ARBA" id="ARBA00004524"/>
    </source>
</evidence>
<comment type="catalytic activity">
    <reaction evidence="32">
        <text>octan-3-one + NADPH + O2 + H(+) = pentyl propanoate + NADP(+) + H2O</text>
        <dbReference type="Rhea" id="RHEA:54840"/>
        <dbReference type="ChEBI" id="CHEBI:15377"/>
        <dbReference type="ChEBI" id="CHEBI:15378"/>
        <dbReference type="ChEBI" id="CHEBI:15379"/>
        <dbReference type="ChEBI" id="CHEBI:57783"/>
        <dbReference type="ChEBI" id="CHEBI:58349"/>
        <dbReference type="ChEBI" id="CHEBI:80946"/>
        <dbReference type="ChEBI" id="CHEBI:87373"/>
    </reaction>
    <physiologicalReaction direction="left-to-right" evidence="32">
        <dbReference type="Rhea" id="RHEA:54841"/>
    </physiologicalReaction>
</comment>
<keyword evidence="6" id="KW-0597">Phosphoprotein</keyword>
<evidence type="ECO:0000256" key="24">
    <source>
        <dbReference type="ARBA" id="ARBA00047864"/>
    </source>
</evidence>
<comment type="catalytic activity">
    <reaction evidence="22">
        <text>heptan-2-one + NADPH + O2 + H(+) = pentyl acetate + NADP(+) + H2O</text>
        <dbReference type="Rhea" id="RHEA:54836"/>
        <dbReference type="ChEBI" id="CHEBI:5672"/>
        <dbReference type="ChEBI" id="CHEBI:15377"/>
        <dbReference type="ChEBI" id="CHEBI:15378"/>
        <dbReference type="ChEBI" id="CHEBI:15379"/>
        <dbReference type="ChEBI" id="CHEBI:57783"/>
        <dbReference type="ChEBI" id="CHEBI:58349"/>
        <dbReference type="ChEBI" id="CHEBI:87362"/>
    </reaction>
    <physiologicalReaction direction="left-to-right" evidence="22">
        <dbReference type="Rhea" id="RHEA:54837"/>
    </physiologicalReaction>
</comment>
<keyword evidence="11" id="KW-0492">Microsome</keyword>
<dbReference type="InterPro" id="IPR002257">
    <property type="entry name" value="Flavin_mOase_5"/>
</dbReference>
<evidence type="ECO:0000256" key="8">
    <source>
        <dbReference type="ARBA" id="ARBA00022692"/>
    </source>
</evidence>
<comment type="catalytic activity">
    <reaction evidence="23">
        <text>sulcatone + NADPH + O2 + H(+) = 4-methylpent-3-en-1-yl acetate + NADP(+) + H2O</text>
        <dbReference type="Rhea" id="RHEA:54864"/>
        <dbReference type="ChEBI" id="CHEBI:15377"/>
        <dbReference type="ChEBI" id="CHEBI:15378"/>
        <dbReference type="ChEBI" id="CHEBI:15379"/>
        <dbReference type="ChEBI" id="CHEBI:16310"/>
        <dbReference type="ChEBI" id="CHEBI:57783"/>
        <dbReference type="ChEBI" id="CHEBI:58349"/>
        <dbReference type="ChEBI" id="CHEBI:138373"/>
    </reaction>
    <physiologicalReaction direction="left-to-right" evidence="23">
        <dbReference type="Rhea" id="RHEA:54865"/>
    </physiologicalReaction>
</comment>
<evidence type="ECO:0000256" key="4">
    <source>
        <dbReference type="ARBA" id="ARBA00009183"/>
    </source>
</evidence>
<keyword evidence="15 33" id="KW-0503">Monooxygenase</keyword>
<comment type="catalytic activity">
    <reaction evidence="21">
        <text>hexan-3-one + NADPH + O2 + H(+) = propyl propanoate + NADP(+) + H2O</text>
        <dbReference type="Rhea" id="RHEA:54848"/>
        <dbReference type="ChEBI" id="CHEBI:15377"/>
        <dbReference type="ChEBI" id="CHEBI:15378"/>
        <dbReference type="ChEBI" id="CHEBI:15379"/>
        <dbReference type="ChEBI" id="CHEBI:57783"/>
        <dbReference type="ChEBI" id="CHEBI:58349"/>
        <dbReference type="ChEBI" id="CHEBI:89828"/>
        <dbReference type="ChEBI" id="CHEBI:89891"/>
    </reaction>
    <physiologicalReaction direction="left-to-right" evidence="21">
        <dbReference type="Rhea" id="RHEA:54849"/>
    </physiologicalReaction>
</comment>
<dbReference type="AlphaFoldDB" id="A0A2T7NMH0"/>
<dbReference type="PANTHER" id="PTHR23023">
    <property type="entry name" value="DIMETHYLANILINE MONOOXYGENASE"/>
    <property type="match status" value="1"/>
</dbReference>
<evidence type="ECO:0000256" key="16">
    <source>
        <dbReference type="ARBA" id="ARBA00023098"/>
    </source>
</evidence>
<evidence type="ECO:0000256" key="9">
    <source>
        <dbReference type="ARBA" id="ARBA00022824"/>
    </source>
</evidence>
<evidence type="ECO:0000256" key="19">
    <source>
        <dbReference type="ARBA" id="ARBA00045957"/>
    </source>
</evidence>
<protein>
    <recommendedName>
        <fullName evidence="34">Flavin-containing monooxygenase</fullName>
        <ecNumber evidence="34">1.-.-.-</ecNumber>
    </recommendedName>
</protein>
<feature type="transmembrane region" description="Helical" evidence="35">
    <location>
        <begin position="511"/>
        <end position="532"/>
    </location>
</feature>
<evidence type="ECO:0000256" key="28">
    <source>
        <dbReference type="ARBA" id="ARBA00048459"/>
    </source>
</evidence>
<evidence type="ECO:0000256" key="12">
    <source>
        <dbReference type="ARBA" id="ARBA00022857"/>
    </source>
</evidence>
<dbReference type="InterPro" id="IPR036188">
    <property type="entry name" value="FAD/NAD-bd_sf"/>
</dbReference>
<evidence type="ECO:0000256" key="35">
    <source>
        <dbReference type="SAM" id="Phobius"/>
    </source>
</evidence>
<evidence type="ECO:0000313" key="36">
    <source>
        <dbReference type="EMBL" id="PVD22361.1"/>
    </source>
</evidence>
<evidence type="ECO:0000256" key="2">
    <source>
        <dbReference type="ARBA" id="ARBA00004389"/>
    </source>
</evidence>
<keyword evidence="9 33" id="KW-0256">Endoplasmic reticulum</keyword>
<dbReference type="PIRSF" id="PIRSF000332">
    <property type="entry name" value="FMO"/>
    <property type="match status" value="1"/>
</dbReference>
<dbReference type="Proteomes" id="UP000245119">
    <property type="component" value="Linkage Group LG11"/>
</dbReference>
<dbReference type="GO" id="GO:0047822">
    <property type="term" value="F:hypotaurine monooxygenase activity"/>
    <property type="evidence" value="ECO:0007669"/>
    <property type="project" value="RHEA"/>
</dbReference>
<evidence type="ECO:0000256" key="7">
    <source>
        <dbReference type="ARBA" id="ARBA00022630"/>
    </source>
</evidence>
<evidence type="ECO:0000256" key="10">
    <source>
        <dbReference type="ARBA" id="ARBA00022827"/>
    </source>
</evidence>
<dbReference type="GO" id="GO:0050660">
    <property type="term" value="F:flavin adenine dinucleotide binding"/>
    <property type="evidence" value="ECO:0007669"/>
    <property type="project" value="InterPro"/>
</dbReference>
<dbReference type="InterPro" id="IPR020946">
    <property type="entry name" value="Flavin_mOase-like"/>
</dbReference>
<comment type="function">
    <text evidence="19">Broad spectrum monooxygenase that catalyzes the oxygenation of a wide variety of nitrogen- and sulfur-containing compounds including xenobiotics. Catalyzes the S-oxygenation of hypotaurine to produce taurine, an organic osmolyte involved in cell volume regulation as well as a variety of cytoprotective and developmental processes. In vitro, catalyzes the N-oxygenation of trimethylamine (TMA) to produce trimethylamine N-oxide (TMAO) and could therefore participate to the detoxification of this compound that is generated by the action of gut microbiota from dietary precursors such as choline, choline containing compounds, betaine or L-carnitine.</text>
</comment>
<organism evidence="36 37">
    <name type="scientific">Pomacea canaliculata</name>
    <name type="common">Golden apple snail</name>
    <dbReference type="NCBI Taxonomy" id="400727"/>
    <lineage>
        <taxon>Eukaryota</taxon>
        <taxon>Metazoa</taxon>
        <taxon>Spiralia</taxon>
        <taxon>Lophotrochozoa</taxon>
        <taxon>Mollusca</taxon>
        <taxon>Gastropoda</taxon>
        <taxon>Caenogastropoda</taxon>
        <taxon>Architaenioglossa</taxon>
        <taxon>Ampullarioidea</taxon>
        <taxon>Ampullariidae</taxon>
        <taxon>Pomacea</taxon>
    </lineage>
</organism>
<evidence type="ECO:0000256" key="34">
    <source>
        <dbReference type="RuleBase" id="RU361177"/>
    </source>
</evidence>
<evidence type="ECO:0000256" key="15">
    <source>
        <dbReference type="ARBA" id="ARBA00023033"/>
    </source>
</evidence>
<comment type="catalytic activity">
    <reaction evidence="24">
        <text>NADPH + O2 + H(+) = H2O2 + NADP(+)</text>
        <dbReference type="Rhea" id="RHEA:11260"/>
        <dbReference type="ChEBI" id="CHEBI:15378"/>
        <dbReference type="ChEBI" id="CHEBI:15379"/>
        <dbReference type="ChEBI" id="CHEBI:16240"/>
        <dbReference type="ChEBI" id="CHEBI:57783"/>
        <dbReference type="ChEBI" id="CHEBI:58349"/>
        <dbReference type="EC" id="1.6.3.1"/>
    </reaction>
    <physiologicalReaction direction="left-to-right" evidence="24">
        <dbReference type="Rhea" id="RHEA:11261"/>
    </physiologicalReaction>
</comment>
<evidence type="ECO:0000313" key="37">
    <source>
        <dbReference type="Proteomes" id="UP000245119"/>
    </source>
</evidence>
<comment type="cofactor">
    <cofactor evidence="1 33 34">
        <name>FAD</name>
        <dbReference type="ChEBI" id="CHEBI:57692"/>
    </cofactor>
</comment>
<evidence type="ECO:0000256" key="17">
    <source>
        <dbReference type="ARBA" id="ARBA00023136"/>
    </source>
</evidence>
<comment type="catalytic activity">
    <reaction evidence="27">
        <text>trimethylamine + NADPH + O2 = trimethylamine N-oxide + NADP(+) + H2O</text>
        <dbReference type="Rhea" id="RHEA:31979"/>
        <dbReference type="ChEBI" id="CHEBI:15377"/>
        <dbReference type="ChEBI" id="CHEBI:15379"/>
        <dbReference type="ChEBI" id="CHEBI:15724"/>
        <dbReference type="ChEBI" id="CHEBI:57783"/>
        <dbReference type="ChEBI" id="CHEBI:58349"/>
        <dbReference type="ChEBI" id="CHEBI:58389"/>
        <dbReference type="EC" id="1.14.13.148"/>
    </reaction>
    <physiologicalReaction direction="left-to-right" evidence="27">
        <dbReference type="Rhea" id="RHEA:31980"/>
    </physiologicalReaction>
</comment>
<comment type="catalytic activity">
    <reaction evidence="25">
        <text>hexan-3-one + NADPH + O2 + H(+) = ethyl butanoate + NADP(+) + H2O</text>
        <dbReference type="Rhea" id="RHEA:54844"/>
        <dbReference type="ChEBI" id="CHEBI:15377"/>
        <dbReference type="ChEBI" id="CHEBI:15378"/>
        <dbReference type="ChEBI" id="CHEBI:15379"/>
        <dbReference type="ChEBI" id="CHEBI:57783"/>
        <dbReference type="ChEBI" id="CHEBI:58349"/>
        <dbReference type="ChEBI" id="CHEBI:88764"/>
        <dbReference type="ChEBI" id="CHEBI:89891"/>
    </reaction>
    <physiologicalReaction direction="left-to-right" evidence="25">
        <dbReference type="Rhea" id="RHEA:54845"/>
    </physiologicalReaction>
</comment>
<keyword evidence="14 33" id="KW-0560">Oxidoreductase</keyword>
<dbReference type="PRINTS" id="PR01125">
    <property type="entry name" value="FMOXYGENASE5"/>
</dbReference>
<name>A0A2T7NMH0_POMCA</name>
<keyword evidence="5" id="KW-0488">Methylation</keyword>
<evidence type="ECO:0000256" key="11">
    <source>
        <dbReference type="ARBA" id="ARBA00022848"/>
    </source>
</evidence>
<evidence type="ECO:0000256" key="6">
    <source>
        <dbReference type="ARBA" id="ARBA00022553"/>
    </source>
</evidence>
<dbReference type="Pfam" id="PF00743">
    <property type="entry name" value="FMO-like"/>
    <property type="match status" value="1"/>
</dbReference>
<comment type="subcellular location">
    <subcellularLocation>
        <location evidence="2">Endoplasmic reticulum membrane</location>
        <topology evidence="2">Single-pass membrane protein</topology>
    </subcellularLocation>
    <subcellularLocation>
        <location evidence="3">Microsome membrane</location>
    </subcellularLocation>
</comment>
<keyword evidence="12 33" id="KW-0521">NADP</keyword>
<evidence type="ECO:0000256" key="33">
    <source>
        <dbReference type="PIRNR" id="PIRNR000332"/>
    </source>
</evidence>
<keyword evidence="37" id="KW-1185">Reference proteome</keyword>
<dbReference type="GO" id="GO:0034899">
    <property type="term" value="F:trimethylamine monooxygenase activity"/>
    <property type="evidence" value="ECO:0007669"/>
    <property type="project" value="UniProtKB-EC"/>
</dbReference>
<dbReference type="SUPFAM" id="SSF51905">
    <property type="entry name" value="FAD/NAD(P)-binding domain"/>
    <property type="match status" value="2"/>
</dbReference>
<accession>A0A2T7NMH0</accession>
<comment type="catalytic activity">
    <reaction evidence="28">
        <text>octan-3-one + NADPH + O2 + H(+) = ethyl hexanoate + NADP(+) + H2O</text>
        <dbReference type="Rhea" id="RHEA:54856"/>
        <dbReference type="ChEBI" id="CHEBI:15377"/>
        <dbReference type="ChEBI" id="CHEBI:15378"/>
        <dbReference type="ChEBI" id="CHEBI:15379"/>
        <dbReference type="ChEBI" id="CHEBI:57783"/>
        <dbReference type="ChEBI" id="CHEBI:58349"/>
        <dbReference type="ChEBI" id="CHEBI:80946"/>
        <dbReference type="ChEBI" id="CHEBI:86055"/>
    </reaction>
    <physiologicalReaction direction="left-to-right" evidence="28">
        <dbReference type="Rhea" id="RHEA:54857"/>
    </physiologicalReaction>
</comment>
<comment type="catalytic activity">
    <reaction evidence="30">
        <text>heptan-4-one + NADPH + O2 + H(+) = propyl butanoate + NADP(+) + H2O</text>
        <dbReference type="Rhea" id="RHEA:54852"/>
        <dbReference type="ChEBI" id="CHEBI:15377"/>
        <dbReference type="ChEBI" id="CHEBI:15378"/>
        <dbReference type="ChEBI" id="CHEBI:15379"/>
        <dbReference type="ChEBI" id="CHEBI:57783"/>
        <dbReference type="ChEBI" id="CHEBI:58349"/>
        <dbReference type="ChEBI" id="CHEBI:89484"/>
        <dbReference type="ChEBI" id="CHEBI:89719"/>
    </reaction>
    <physiologicalReaction direction="left-to-right" evidence="30">
        <dbReference type="Rhea" id="RHEA:54853"/>
    </physiologicalReaction>
</comment>
<comment type="caution">
    <text evidence="36">The sequence shown here is derived from an EMBL/GenBank/DDBJ whole genome shotgun (WGS) entry which is preliminary data.</text>
</comment>
<evidence type="ECO:0000256" key="25">
    <source>
        <dbReference type="ARBA" id="ARBA00047977"/>
    </source>
</evidence>
<dbReference type="PRINTS" id="PR00370">
    <property type="entry name" value="FMOXYGENASE"/>
</dbReference>
<dbReference type="GO" id="GO:0050661">
    <property type="term" value="F:NADP binding"/>
    <property type="evidence" value="ECO:0007669"/>
    <property type="project" value="InterPro"/>
</dbReference>
<evidence type="ECO:0000256" key="1">
    <source>
        <dbReference type="ARBA" id="ARBA00001974"/>
    </source>
</evidence>